<proteinExistence type="predicted"/>
<protein>
    <submittedName>
        <fullName evidence="1">Putative integrative and conjugative element protein</fullName>
    </submittedName>
</protein>
<evidence type="ECO:0000313" key="1">
    <source>
        <dbReference type="EMBL" id="CDQ30483.1"/>
    </source>
</evidence>
<reference evidence="1" key="2">
    <citation type="submission" date="2014-10" db="EMBL/GenBank/DDBJ databases">
        <title>Contrasting mechanisms driving short-term and long-term diversification of pneumococci.</title>
        <authorList>
            <person name="Croucher N.J."/>
            <person name="Coupland P.C."/>
            <person name="Stevenson A.E."/>
            <person name="Callendrello A."/>
            <person name="Bentley S.D."/>
            <person name="Hanage W.P."/>
        </authorList>
    </citation>
    <scope>NUCLEOTIDE SEQUENCE</scope>
    <source>
        <strain evidence="1">J9GMM</strain>
    </source>
</reference>
<dbReference type="EMBL" id="LK020702">
    <property type="protein sequence ID" value="CDQ30483.1"/>
    <property type="molecule type" value="Genomic_DNA"/>
</dbReference>
<dbReference type="AlphaFoldDB" id="A0A098AQC2"/>
<organism evidence="1">
    <name type="scientific">Streptococcus pneumoniae</name>
    <dbReference type="NCBI Taxonomy" id="1313"/>
    <lineage>
        <taxon>Bacteria</taxon>
        <taxon>Bacillati</taxon>
        <taxon>Bacillota</taxon>
        <taxon>Bacilli</taxon>
        <taxon>Lactobacillales</taxon>
        <taxon>Streptococcaceae</taxon>
        <taxon>Streptococcus</taxon>
    </lineage>
</organism>
<sequence>MTTVDKANNFVIVVERRMTQVYKTLSLIGNLSNKRYYEYSNEEVNELFLKLLDKGNEIKKFFLEYSNSRTEFYEKKRNLSSSFHFLSPKLENEKNDNFREIAESRVSKVFGTMNSIANTAYKPNYDYTNQQVEEIFEGYKNKIVEIKGIYSPLEKFLFSTQSKIIIEK</sequence>
<accession>A0A098AQC2</accession>
<reference evidence="1" key="1">
    <citation type="submission" date="2014-04" db="EMBL/GenBank/DDBJ databases">
        <authorList>
            <person name="Croucher N."/>
        </authorList>
    </citation>
    <scope>NUCLEOTIDE SEQUENCE</scope>
    <source>
        <strain evidence="1">J9GMM</strain>
    </source>
</reference>
<dbReference type="RefSeq" id="WP_000214224.1">
    <property type="nucleotide sequence ID" value="NZ_CFBB01000011.1"/>
</dbReference>
<name>A0A098AQC2_STREE</name>